<dbReference type="CDD" id="cd00093">
    <property type="entry name" value="HTH_XRE"/>
    <property type="match status" value="1"/>
</dbReference>
<dbReference type="STRING" id="1619308.B5808_16965"/>
<dbReference type="CDD" id="cd02209">
    <property type="entry name" value="cupin_XRE_C"/>
    <property type="match status" value="1"/>
</dbReference>
<dbReference type="InterPro" id="IPR050807">
    <property type="entry name" value="TransReg_Diox_bact_type"/>
</dbReference>
<dbReference type="EMBL" id="CP020715">
    <property type="protein sequence ID" value="ARJ06726.1"/>
    <property type="molecule type" value="Genomic_DNA"/>
</dbReference>
<evidence type="ECO:0000313" key="1">
    <source>
        <dbReference type="EMBL" id="ARJ06726.1"/>
    </source>
</evidence>
<evidence type="ECO:0000313" key="2">
    <source>
        <dbReference type="Proteomes" id="UP000192775"/>
    </source>
</evidence>
<organism evidence="1 2">
    <name type="scientific">Cnuibacter physcomitrellae</name>
    <dbReference type="NCBI Taxonomy" id="1619308"/>
    <lineage>
        <taxon>Bacteria</taxon>
        <taxon>Bacillati</taxon>
        <taxon>Actinomycetota</taxon>
        <taxon>Actinomycetes</taxon>
        <taxon>Micrococcales</taxon>
        <taxon>Microbacteriaceae</taxon>
        <taxon>Cnuibacter</taxon>
    </lineage>
</organism>
<dbReference type="GO" id="GO:0003700">
    <property type="term" value="F:DNA-binding transcription factor activity"/>
    <property type="evidence" value="ECO:0007669"/>
    <property type="project" value="TreeGrafter"/>
</dbReference>
<gene>
    <name evidence="1" type="ORF">B5808_16965</name>
</gene>
<dbReference type="Pfam" id="PF07883">
    <property type="entry name" value="Cupin_2"/>
    <property type="match status" value="1"/>
</dbReference>
<dbReference type="AlphaFoldDB" id="A0A1X9LNF4"/>
<sequence length="266" mass="28808">MVRSSSPKERLAEAVRENGAPGIGAAIREARLHEGISLREMGRRVGVSASFISQVELGRATPSIGTLYTIVAELDLSLDGLLATAVTGTPPERASAATMPGPAATTIPDAERLTSSSIPGLQRAGTAPDIRVDGVRWERLTTRDDPLVEFLRVTYSSGSESNSADDMMRHSGWEYLHVLSGQIDLQVGFDADTLQQGDSLSFDSTIPHRISNPYDVDCVAIWAVVGRHGFAHPRELFERLESGHTALGTLFDRGSHYESPDRREDV</sequence>
<dbReference type="Proteomes" id="UP000192775">
    <property type="component" value="Chromosome"/>
</dbReference>
<dbReference type="SMART" id="SM00530">
    <property type="entry name" value="HTH_XRE"/>
    <property type="match status" value="1"/>
</dbReference>
<dbReference type="Gene3D" id="1.10.260.40">
    <property type="entry name" value="lambda repressor-like DNA-binding domains"/>
    <property type="match status" value="1"/>
</dbReference>
<dbReference type="KEGG" id="cphy:B5808_16965"/>
<accession>A0A1X9LNF4</accession>
<dbReference type="RefSeq" id="WP_085020864.1">
    <property type="nucleotide sequence ID" value="NZ_BMHD01000001.1"/>
</dbReference>
<keyword evidence="2" id="KW-1185">Reference proteome</keyword>
<name>A0A1X9LNF4_9MICO</name>
<dbReference type="PANTHER" id="PTHR46797:SF1">
    <property type="entry name" value="METHYLPHOSPHONATE SYNTHASE"/>
    <property type="match status" value="1"/>
</dbReference>
<reference evidence="1 2" key="1">
    <citation type="submission" date="2017-04" db="EMBL/GenBank/DDBJ databases">
        <authorList>
            <person name="Afonso C.L."/>
            <person name="Miller P.J."/>
            <person name="Scott M.A."/>
            <person name="Spackman E."/>
            <person name="Goraichik I."/>
            <person name="Dimitrov K.M."/>
            <person name="Suarez D.L."/>
            <person name="Swayne D.E."/>
        </authorList>
    </citation>
    <scope>NUCLEOTIDE SEQUENCE [LARGE SCALE GENOMIC DNA]</scope>
    <source>
        <strain evidence="2">XA(T)</strain>
    </source>
</reference>
<dbReference type="InterPro" id="IPR010982">
    <property type="entry name" value="Lambda_DNA-bd_dom_sf"/>
</dbReference>
<protein>
    <submittedName>
        <fullName evidence="1">Uncharacterized protein</fullName>
    </submittedName>
</protein>
<dbReference type="InterPro" id="IPR001387">
    <property type="entry name" value="Cro/C1-type_HTH"/>
</dbReference>
<dbReference type="PROSITE" id="PS50943">
    <property type="entry name" value="HTH_CROC1"/>
    <property type="match status" value="1"/>
</dbReference>
<dbReference type="PANTHER" id="PTHR46797">
    <property type="entry name" value="HTH-TYPE TRANSCRIPTIONAL REGULATOR"/>
    <property type="match status" value="1"/>
</dbReference>
<dbReference type="GO" id="GO:0005829">
    <property type="term" value="C:cytosol"/>
    <property type="evidence" value="ECO:0007669"/>
    <property type="project" value="TreeGrafter"/>
</dbReference>
<dbReference type="InterPro" id="IPR011051">
    <property type="entry name" value="RmlC_Cupin_sf"/>
</dbReference>
<dbReference type="InterPro" id="IPR014710">
    <property type="entry name" value="RmlC-like_jellyroll"/>
</dbReference>
<proteinExistence type="predicted"/>
<dbReference type="InterPro" id="IPR013096">
    <property type="entry name" value="Cupin_2"/>
</dbReference>
<dbReference type="SUPFAM" id="SSF51182">
    <property type="entry name" value="RmlC-like cupins"/>
    <property type="match status" value="1"/>
</dbReference>
<dbReference type="Gene3D" id="2.60.120.10">
    <property type="entry name" value="Jelly Rolls"/>
    <property type="match status" value="1"/>
</dbReference>
<dbReference type="Pfam" id="PF01381">
    <property type="entry name" value="HTH_3"/>
    <property type="match status" value="1"/>
</dbReference>
<dbReference type="SUPFAM" id="SSF47413">
    <property type="entry name" value="lambda repressor-like DNA-binding domains"/>
    <property type="match status" value="1"/>
</dbReference>
<dbReference type="GO" id="GO:0003677">
    <property type="term" value="F:DNA binding"/>
    <property type="evidence" value="ECO:0007669"/>
    <property type="project" value="InterPro"/>
</dbReference>